<gene>
    <name evidence="2" type="ORF">OUZ56_032857</name>
</gene>
<comment type="caution">
    <text evidence="2">The sequence shown here is derived from an EMBL/GenBank/DDBJ whole genome shotgun (WGS) entry which is preliminary data.</text>
</comment>
<reference evidence="2 3" key="1">
    <citation type="journal article" date="2023" name="Nucleic Acids Res.">
        <title>The hologenome of Daphnia magna reveals possible DNA methylation and microbiome-mediated evolution of the host genome.</title>
        <authorList>
            <person name="Chaturvedi A."/>
            <person name="Li X."/>
            <person name="Dhandapani V."/>
            <person name="Marshall H."/>
            <person name="Kissane S."/>
            <person name="Cuenca-Cambronero M."/>
            <person name="Asole G."/>
            <person name="Calvet F."/>
            <person name="Ruiz-Romero M."/>
            <person name="Marangio P."/>
            <person name="Guigo R."/>
            <person name="Rago D."/>
            <person name="Mirbahai L."/>
            <person name="Eastwood N."/>
            <person name="Colbourne J.K."/>
            <person name="Zhou J."/>
            <person name="Mallon E."/>
            <person name="Orsini L."/>
        </authorList>
    </citation>
    <scope>NUCLEOTIDE SEQUENCE [LARGE SCALE GENOMIC DNA]</scope>
    <source>
        <strain evidence="2">LRV0_1</strain>
    </source>
</reference>
<dbReference type="Proteomes" id="UP001234178">
    <property type="component" value="Unassembled WGS sequence"/>
</dbReference>
<proteinExistence type="predicted"/>
<dbReference type="InterPro" id="IPR021109">
    <property type="entry name" value="Peptidase_aspartic_dom_sf"/>
</dbReference>
<sequence>MTNGDRQSTEEIWIGGRPVDALVHTGAIISVILPSLTSKLKLKIIPWEGPMVVTADGQPMNPRGKRSDNSGTWRHTYGSEYWERNSERSDTDGTGVGVEKKCGASESVNP</sequence>
<dbReference type="Pfam" id="PF13650">
    <property type="entry name" value="Asp_protease_2"/>
    <property type="match status" value="1"/>
</dbReference>
<protein>
    <submittedName>
        <fullName evidence="2">Uncharacterized protein</fullName>
    </submittedName>
</protein>
<feature type="compositionally biased region" description="Basic and acidic residues" evidence="1">
    <location>
        <begin position="81"/>
        <end position="91"/>
    </location>
</feature>
<organism evidence="2 3">
    <name type="scientific">Daphnia magna</name>
    <dbReference type="NCBI Taxonomy" id="35525"/>
    <lineage>
        <taxon>Eukaryota</taxon>
        <taxon>Metazoa</taxon>
        <taxon>Ecdysozoa</taxon>
        <taxon>Arthropoda</taxon>
        <taxon>Crustacea</taxon>
        <taxon>Branchiopoda</taxon>
        <taxon>Diplostraca</taxon>
        <taxon>Cladocera</taxon>
        <taxon>Anomopoda</taxon>
        <taxon>Daphniidae</taxon>
        <taxon>Daphnia</taxon>
    </lineage>
</organism>
<evidence type="ECO:0000313" key="3">
    <source>
        <dbReference type="Proteomes" id="UP001234178"/>
    </source>
</evidence>
<name>A0ABR0B9R7_9CRUS</name>
<dbReference type="EMBL" id="JAOYFB010000042">
    <property type="protein sequence ID" value="KAK4045319.1"/>
    <property type="molecule type" value="Genomic_DNA"/>
</dbReference>
<feature type="region of interest" description="Disordered" evidence="1">
    <location>
        <begin position="52"/>
        <end position="110"/>
    </location>
</feature>
<evidence type="ECO:0000256" key="1">
    <source>
        <dbReference type="SAM" id="MobiDB-lite"/>
    </source>
</evidence>
<dbReference type="SUPFAM" id="SSF50630">
    <property type="entry name" value="Acid proteases"/>
    <property type="match status" value="1"/>
</dbReference>
<evidence type="ECO:0000313" key="2">
    <source>
        <dbReference type="EMBL" id="KAK4045319.1"/>
    </source>
</evidence>
<accession>A0ABR0B9R7</accession>
<keyword evidence="3" id="KW-1185">Reference proteome</keyword>
<dbReference type="Gene3D" id="2.40.70.10">
    <property type="entry name" value="Acid Proteases"/>
    <property type="match status" value="1"/>
</dbReference>